<organism evidence="1 2">
    <name type="scientific">Sulfobacillus acidophilus (strain ATCC 700253 / DSM 10332 / NAL)</name>
    <dbReference type="NCBI Taxonomy" id="679936"/>
    <lineage>
        <taxon>Bacteria</taxon>
        <taxon>Bacillati</taxon>
        <taxon>Bacillota</taxon>
        <taxon>Clostridia</taxon>
        <taxon>Eubacteriales</taxon>
        <taxon>Clostridiales Family XVII. Incertae Sedis</taxon>
        <taxon>Sulfobacillus</taxon>
    </lineage>
</organism>
<evidence type="ECO:0000313" key="1">
    <source>
        <dbReference type="EMBL" id="AEW05198.1"/>
    </source>
</evidence>
<dbReference type="AlphaFoldDB" id="G8TZF8"/>
<reference evidence="2" key="1">
    <citation type="submission" date="2011-12" db="EMBL/GenBank/DDBJ databases">
        <title>The complete genome of chromosome of Sulfobacillus acidophilus DSM 10332.</title>
        <authorList>
            <person name="Lucas S."/>
            <person name="Han J."/>
            <person name="Lapidus A."/>
            <person name="Bruce D."/>
            <person name="Goodwin L."/>
            <person name="Pitluck S."/>
            <person name="Peters L."/>
            <person name="Kyrpides N."/>
            <person name="Mavromatis K."/>
            <person name="Ivanova N."/>
            <person name="Mikhailova N."/>
            <person name="Chertkov O."/>
            <person name="Saunders E."/>
            <person name="Detter J.C."/>
            <person name="Tapia R."/>
            <person name="Han C."/>
            <person name="Land M."/>
            <person name="Hauser L."/>
            <person name="Markowitz V."/>
            <person name="Cheng J.-F."/>
            <person name="Hugenholtz P."/>
            <person name="Woyke T."/>
            <person name="Wu D."/>
            <person name="Pukall R."/>
            <person name="Gehrich-Schroeter G."/>
            <person name="Schneider S."/>
            <person name="Klenk H.-P."/>
            <person name="Eisen J.A."/>
        </authorList>
    </citation>
    <scope>NUCLEOTIDE SEQUENCE [LARGE SCALE GENOMIC DNA]</scope>
    <source>
        <strain evidence="2">ATCC 700253 / DSM 10332 / NAL</strain>
    </source>
</reference>
<accession>G8TZF8</accession>
<sequence>MRYDGNGRLRVTNEDSGYMVYADIVQGVAKFALAIPWGQDTSPIRGNFRLDDMNLEDIGMFEKVLMQTRIAELERKLAERTHENAEINRVKTYYASKIQTLRADLQKVSARILDSLSTEELISALVKRAGWMHLVADIADAWKRESTGEEE</sequence>
<gene>
    <name evidence="1" type="ordered locus">Sulac_1702</name>
</gene>
<dbReference type="HOGENOM" id="CLU_1905684_0_0_9"/>
<dbReference type="PATRIC" id="fig|679936.5.peg.1770"/>
<dbReference type="STRING" id="679936.Sulac_1702"/>
<dbReference type="Proteomes" id="UP000005439">
    <property type="component" value="Chromosome"/>
</dbReference>
<evidence type="ECO:0000313" key="2">
    <source>
        <dbReference type="Proteomes" id="UP000005439"/>
    </source>
</evidence>
<keyword evidence="2" id="KW-1185">Reference proteome</keyword>
<name>G8TZF8_SULAD</name>
<protein>
    <submittedName>
        <fullName evidence="1">Uncharacterized protein</fullName>
    </submittedName>
</protein>
<dbReference type="KEGG" id="sap:Sulac_1702"/>
<reference evidence="1 2" key="2">
    <citation type="journal article" date="2012" name="Stand. Genomic Sci.">
        <title>Complete genome sequence of the moderately thermophilic mineral-sulfide-oxidizing firmicute Sulfobacillus acidophilus type strain (NAL(T)).</title>
        <authorList>
            <person name="Anderson I."/>
            <person name="Chertkov O."/>
            <person name="Chen A."/>
            <person name="Saunders E."/>
            <person name="Lapidus A."/>
            <person name="Nolan M."/>
            <person name="Lucas S."/>
            <person name="Hammon N."/>
            <person name="Deshpande S."/>
            <person name="Cheng J.F."/>
            <person name="Han C."/>
            <person name="Tapia R."/>
            <person name="Goodwin L.A."/>
            <person name="Pitluck S."/>
            <person name="Liolios K."/>
            <person name="Pagani I."/>
            <person name="Ivanova N."/>
            <person name="Mikhailova N."/>
            <person name="Pati A."/>
            <person name="Palaniappan K."/>
            <person name="Land M."/>
            <person name="Pan C."/>
            <person name="Rohde M."/>
            <person name="Pukall R."/>
            <person name="Goker M."/>
            <person name="Detter J.C."/>
            <person name="Woyke T."/>
            <person name="Bristow J."/>
            <person name="Eisen J.A."/>
            <person name="Markowitz V."/>
            <person name="Hugenholtz P."/>
            <person name="Kyrpides N.C."/>
            <person name="Klenk H.P."/>
            <person name="Mavromatis K."/>
        </authorList>
    </citation>
    <scope>NUCLEOTIDE SEQUENCE [LARGE SCALE GENOMIC DNA]</scope>
    <source>
        <strain evidence="2">ATCC 700253 / DSM 10332 / NAL</strain>
    </source>
</reference>
<proteinExistence type="predicted"/>
<dbReference type="EMBL" id="CP003179">
    <property type="protein sequence ID" value="AEW05198.1"/>
    <property type="molecule type" value="Genomic_DNA"/>
</dbReference>